<proteinExistence type="predicted"/>
<protein>
    <submittedName>
        <fullName evidence="1">Uncharacterized protein</fullName>
    </submittedName>
</protein>
<sequence length="65" mass="7230">MKFQVSEIVRPRDIVGGDETGFDRLSVAYGLSQNAANIGYVMRSATLEPVLPSERTEGKDRDDDR</sequence>
<name>A0A2P6M5P5_9GAMM</name>
<accession>A0A2P6M5P5</accession>
<dbReference type="AlphaFoldDB" id="A0A2P6M5P5"/>
<dbReference type="OrthoDB" id="5464671at2"/>
<organism evidence="1 2">
    <name type="scientific">Arenimonas caeni</name>
    <dbReference type="NCBI Taxonomy" id="2058085"/>
    <lineage>
        <taxon>Bacteria</taxon>
        <taxon>Pseudomonadati</taxon>
        <taxon>Pseudomonadota</taxon>
        <taxon>Gammaproteobacteria</taxon>
        <taxon>Lysobacterales</taxon>
        <taxon>Lysobacteraceae</taxon>
        <taxon>Arenimonas</taxon>
    </lineage>
</organism>
<evidence type="ECO:0000313" key="1">
    <source>
        <dbReference type="EMBL" id="PRH81314.1"/>
    </source>
</evidence>
<comment type="caution">
    <text evidence="1">The sequence shown here is derived from an EMBL/GenBank/DDBJ whole genome shotgun (WGS) entry which is preliminary data.</text>
</comment>
<dbReference type="Proteomes" id="UP000241736">
    <property type="component" value="Unassembled WGS sequence"/>
</dbReference>
<keyword evidence="2" id="KW-1185">Reference proteome</keyword>
<reference evidence="1 2" key="1">
    <citation type="submission" date="2018-03" db="EMBL/GenBank/DDBJ databases">
        <title>Arenimonas caeni sp. nov., isolated from activated sludge.</title>
        <authorList>
            <person name="Liu H."/>
        </authorList>
    </citation>
    <scope>NUCLEOTIDE SEQUENCE [LARGE SCALE GENOMIC DNA]</scope>
    <source>
        <strain evidence="2">z29</strain>
    </source>
</reference>
<gene>
    <name evidence="1" type="ORF">C6N40_13325</name>
</gene>
<dbReference type="EMBL" id="PVLF01000030">
    <property type="protein sequence ID" value="PRH81314.1"/>
    <property type="molecule type" value="Genomic_DNA"/>
</dbReference>
<evidence type="ECO:0000313" key="2">
    <source>
        <dbReference type="Proteomes" id="UP000241736"/>
    </source>
</evidence>